<feature type="non-terminal residue" evidence="1">
    <location>
        <position position="81"/>
    </location>
</feature>
<dbReference type="AlphaFoldDB" id="A0A1Y3EGV0"/>
<reference evidence="1 2" key="1">
    <citation type="submission" date="2015-04" db="EMBL/GenBank/DDBJ databases">
        <title>Draft genome of the roundworm Trichinella nativa.</title>
        <authorList>
            <person name="Mitreva M."/>
        </authorList>
    </citation>
    <scope>NUCLEOTIDE SEQUENCE [LARGE SCALE GENOMIC DNA]</scope>
    <source>
        <strain evidence="1 2">ISS45</strain>
    </source>
</reference>
<organism evidence="1 2">
    <name type="scientific">Trichinella nativa</name>
    <dbReference type="NCBI Taxonomy" id="6335"/>
    <lineage>
        <taxon>Eukaryota</taxon>
        <taxon>Metazoa</taxon>
        <taxon>Ecdysozoa</taxon>
        <taxon>Nematoda</taxon>
        <taxon>Enoplea</taxon>
        <taxon>Dorylaimia</taxon>
        <taxon>Trichinellida</taxon>
        <taxon>Trichinellidae</taxon>
        <taxon>Trichinella</taxon>
    </lineage>
</organism>
<proteinExistence type="predicted"/>
<accession>A0A1Y3EGV0</accession>
<gene>
    <name evidence="1" type="ORF">D917_09287</name>
</gene>
<protein>
    <submittedName>
        <fullName evidence="1">Uncharacterized protein</fullName>
    </submittedName>
</protein>
<sequence length="81" mass="9176">MAFTFRWEMAGVHNDSFEVTANNRTYWTASPELMLRAIFGPGQRVNISVRSVRQGVASQAVSPFLRYSTIISENKLCLFAM</sequence>
<dbReference type="EMBL" id="LVZM01013121">
    <property type="protein sequence ID" value="OUC44215.1"/>
    <property type="molecule type" value="Genomic_DNA"/>
</dbReference>
<comment type="caution">
    <text evidence="1">The sequence shown here is derived from an EMBL/GenBank/DDBJ whole genome shotgun (WGS) entry which is preliminary data.</text>
</comment>
<dbReference type="Proteomes" id="UP000243006">
    <property type="component" value="Unassembled WGS sequence"/>
</dbReference>
<name>A0A1Y3EGV0_9BILA</name>
<evidence type="ECO:0000313" key="2">
    <source>
        <dbReference type="Proteomes" id="UP000243006"/>
    </source>
</evidence>
<evidence type="ECO:0000313" key="1">
    <source>
        <dbReference type="EMBL" id="OUC44215.1"/>
    </source>
</evidence>